<evidence type="ECO:0000256" key="6">
    <source>
        <dbReference type="ARBA" id="ARBA00022806"/>
    </source>
</evidence>
<evidence type="ECO:0000259" key="16">
    <source>
        <dbReference type="PROSITE" id="PS51198"/>
    </source>
</evidence>
<dbReference type="Proteomes" id="UP000554054">
    <property type="component" value="Unassembled WGS sequence"/>
</dbReference>
<evidence type="ECO:0000256" key="9">
    <source>
        <dbReference type="ARBA" id="ARBA00023125"/>
    </source>
</evidence>
<feature type="binding site" evidence="15">
    <location>
        <begin position="43"/>
        <end position="50"/>
    </location>
    <ligand>
        <name>ATP</name>
        <dbReference type="ChEBI" id="CHEBI:30616"/>
    </ligand>
</feature>
<dbReference type="Pfam" id="PF00580">
    <property type="entry name" value="UvrD-helicase"/>
    <property type="match status" value="1"/>
</dbReference>
<dbReference type="PROSITE" id="PS51198">
    <property type="entry name" value="UVRD_HELICASE_ATP_BIND"/>
    <property type="match status" value="1"/>
</dbReference>
<comment type="catalytic activity">
    <reaction evidence="12">
        <text>Couples ATP hydrolysis with the unwinding of duplex DNA by translocating in the 3'-5' direction.</text>
        <dbReference type="EC" id="5.6.2.4"/>
    </reaction>
</comment>
<dbReference type="EC" id="5.6.2.4" evidence="13"/>
<dbReference type="InterPro" id="IPR011335">
    <property type="entry name" value="Restrct_endonuc-II-like"/>
</dbReference>
<dbReference type="EMBL" id="JACCAE010000001">
    <property type="protein sequence ID" value="NYF97484.1"/>
    <property type="molecule type" value="Genomic_DNA"/>
</dbReference>
<evidence type="ECO:0000256" key="15">
    <source>
        <dbReference type="PROSITE-ProRule" id="PRU00560"/>
    </source>
</evidence>
<dbReference type="Pfam" id="PF12705">
    <property type="entry name" value="PDDEXK_1"/>
    <property type="match status" value="1"/>
</dbReference>
<keyword evidence="6 15" id="KW-0347">Helicase</keyword>
<evidence type="ECO:0000256" key="12">
    <source>
        <dbReference type="ARBA" id="ARBA00034617"/>
    </source>
</evidence>
<dbReference type="Gene3D" id="3.90.320.10">
    <property type="match status" value="1"/>
</dbReference>
<dbReference type="Gene3D" id="1.10.486.10">
    <property type="entry name" value="PCRA, domain 4"/>
    <property type="match status" value="1"/>
</dbReference>
<keyword evidence="7 18" id="KW-0269">Exonuclease</keyword>
<dbReference type="Gene3D" id="1.10.10.160">
    <property type="match status" value="1"/>
</dbReference>
<evidence type="ECO:0000313" key="19">
    <source>
        <dbReference type="Proteomes" id="UP000554054"/>
    </source>
</evidence>
<accession>A0A852VT47</accession>
<dbReference type="GO" id="GO:0043138">
    <property type="term" value="F:3'-5' DNA helicase activity"/>
    <property type="evidence" value="ECO:0007669"/>
    <property type="project" value="UniProtKB-EC"/>
</dbReference>
<keyword evidence="9" id="KW-0238">DNA-binding</keyword>
<dbReference type="Gene3D" id="3.40.50.300">
    <property type="entry name" value="P-loop containing nucleotide triphosphate hydrolases"/>
    <property type="match status" value="2"/>
</dbReference>
<keyword evidence="11" id="KW-0413">Isomerase</keyword>
<keyword evidence="10" id="KW-0234">DNA repair</keyword>
<dbReference type="InterPro" id="IPR014016">
    <property type="entry name" value="UvrD-like_ATP-bd"/>
</dbReference>
<evidence type="ECO:0000256" key="8">
    <source>
        <dbReference type="ARBA" id="ARBA00022840"/>
    </source>
</evidence>
<evidence type="ECO:0000313" key="18">
    <source>
        <dbReference type="EMBL" id="NYF97484.1"/>
    </source>
</evidence>
<dbReference type="AlphaFoldDB" id="A0A852VT47"/>
<evidence type="ECO:0000256" key="3">
    <source>
        <dbReference type="ARBA" id="ARBA00022741"/>
    </source>
</evidence>
<dbReference type="GO" id="GO:0005524">
    <property type="term" value="F:ATP binding"/>
    <property type="evidence" value="ECO:0007669"/>
    <property type="project" value="UniProtKB-UniRule"/>
</dbReference>
<dbReference type="PANTHER" id="PTHR11070">
    <property type="entry name" value="UVRD / RECB / PCRA DNA HELICASE FAMILY MEMBER"/>
    <property type="match status" value="1"/>
</dbReference>
<comment type="catalytic activity">
    <reaction evidence="14">
        <text>ATP + H2O = ADP + phosphate + H(+)</text>
        <dbReference type="Rhea" id="RHEA:13065"/>
        <dbReference type="ChEBI" id="CHEBI:15377"/>
        <dbReference type="ChEBI" id="CHEBI:15378"/>
        <dbReference type="ChEBI" id="CHEBI:30616"/>
        <dbReference type="ChEBI" id="CHEBI:43474"/>
        <dbReference type="ChEBI" id="CHEBI:456216"/>
        <dbReference type="EC" id="5.6.2.4"/>
    </reaction>
</comment>
<proteinExistence type="inferred from homology"/>
<evidence type="ECO:0000256" key="2">
    <source>
        <dbReference type="ARBA" id="ARBA00022722"/>
    </source>
</evidence>
<dbReference type="InterPro" id="IPR011604">
    <property type="entry name" value="PDDEXK-like_dom_sf"/>
</dbReference>
<evidence type="ECO:0000256" key="13">
    <source>
        <dbReference type="ARBA" id="ARBA00034808"/>
    </source>
</evidence>
<evidence type="ECO:0000256" key="11">
    <source>
        <dbReference type="ARBA" id="ARBA00023235"/>
    </source>
</evidence>
<dbReference type="SUPFAM" id="SSF52540">
    <property type="entry name" value="P-loop containing nucleoside triphosphate hydrolases"/>
    <property type="match status" value="1"/>
</dbReference>
<keyword evidence="19" id="KW-1185">Reference proteome</keyword>
<evidence type="ECO:0000256" key="14">
    <source>
        <dbReference type="ARBA" id="ARBA00048988"/>
    </source>
</evidence>
<dbReference type="GO" id="GO:0004527">
    <property type="term" value="F:exonuclease activity"/>
    <property type="evidence" value="ECO:0007669"/>
    <property type="project" value="UniProtKB-KW"/>
</dbReference>
<sequence length="1055" mass="110930">MAVQIPTVQLRAPVSDETRAVVRLDEDQSAAVAARHDVIRVLGGPGTGKTSAAIASVLDRIAKGECAPQEVLLVSATRLAAAAARDAVTAGLTGATTEPLARTMPSLGFAVLRQQAVLLGQPAPRLLSGAEQDVVLGELLAGHQEGGTGPDVPDWPEDLELALPTRGFREELRDLLMRAIEHGVDPDELAARGLAHERPEWVAAAQVAREYDEVTALSRPGAFDPAWVLTAAAELLEEDGEARDRVRAGIRCVVVDDAQELTAPAARLLRVLTGGGVDLVLIGDPDATVQGFRGADPHHLVGDWPAREGPTLVLGRGHRMPASVHAAAARVTPKIAALGGGSQRRSTPTDRSGAVAAHVLHSGAQEAAFIAHELRAAHLLAGIPWQQMAVIVRGAARQSTLRRVLAARGVPVQGDAHRVPVRDEPAARPLIHLLGIVVTLARDQLEAVPASDVTDLLASPLIGADTVAVRRLRRVLRREELSAEGTRTSDELLGALVLDPDRLAHLGDDAAPLYRLATVLAAGRAVAVTAEDGPGWAKGVSAESVLWHLWQAAGVADGWRATALAGGAAGARADRALDAVVALFDAAAAHQDALPASGPDAFLDAVAGQSVAADSLAARSPDPDAVALVTPQTAAGHEWHTVVVAGVQEGVWPDLRLRGSLLGSERLVDVVTGRDGTGAGAAAAVRHDETRLFHVALTRATERVLVTAVAAEDEQPSVYLDLVDPLPDEVIRRGPSDVPAPLDLTGLVAQLRQQLSSQDQAAVARAVARLAHLAAAGVPGAAPSSWWALRDLSDTRAVRGPDDPVGVSPSKVALFSDCGLRWLLQSSGGEGPSQTSAEVGTLIHAIAHELGDAGEDAFRAELERRWPSLGMAPGWVTDQKFERARRMAHWLAQYHLRAADEGWRPVATEESFRVELGRAVLRGNVDRLEVDADGRVRVIDYKTGSSAPTAKELVEHPQLGAYQVAIAEGGFREYGTRGAGAALVHLGKARNDKNAVQGQEPISDADEPRHFHDLITQAAEGMAAATFAAQPEEARCRICPVRSSCPAHGEGGRLR</sequence>
<dbReference type="PANTHER" id="PTHR11070:SF59">
    <property type="entry name" value="DNA 3'-5' HELICASE"/>
    <property type="match status" value="1"/>
</dbReference>
<keyword evidence="3 15" id="KW-0547">Nucleotide-binding</keyword>
<dbReference type="GO" id="GO:0033202">
    <property type="term" value="C:DNA helicase complex"/>
    <property type="evidence" value="ECO:0007669"/>
    <property type="project" value="TreeGrafter"/>
</dbReference>
<reference evidence="18 19" key="1">
    <citation type="submission" date="2020-07" db="EMBL/GenBank/DDBJ databases">
        <title>Sequencing the genomes of 1000 actinobacteria strains.</title>
        <authorList>
            <person name="Klenk H.-P."/>
        </authorList>
    </citation>
    <scope>NUCLEOTIDE SEQUENCE [LARGE SCALE GENOMIC DNA]</scope>
    <source>
        <strain evidence="18 19">DSM 26154</strain>
    </source>
</reference>
<comment type="caution">
    <text evidence="18">The sequence shown here is derived from an EMBL/GenBank/DDBJ whole genome shotgun (WGS) entry which is preliminary data.</text>
</comment>
<dbReference type="SUPFAM" id="SSF52980">
    <property type="entry name" value="Restriction endonuclease-like"/>
    <property type="match status" value="1"/>
</dbReference>
<dbReference type="InterPro" id="IPR027417">
    <property type="entry name" value="P-loop_NTPase"/>
</dbReference>
<gene>
    <name evidence="18" type="ORF">BJY20_000876</name>
</gene>
<organism evidence="18 19">
    <name type="scientific">Janibacter cremeus</name>
    <dbReference type="NCBI Taxonomy" id="1285192"/>
    <lineage>
        <taxon>Bacteria</taxon>
        <taxon>Bacillati</taxon>
        <taxon>Actinomycetota</taxon>
        <taxon>Actinomycetes</taxon>
        <taxon>Micrococcales</taxon>
        <taxon>Intrasporangiaceae</taxon>
        <taxon>Janibacter</taxon>
    </lineage>
</organism>
<dbReference type="InterPro" id="IPR000212">
    <property type="entry name" value="DNA_helicase_UvrD/REP"/>
</dbReference>
<dbReference type="GO" id="GO:0005829">
    <property type="term" value="C:cytosol"/>
    <property type="evidence" value="ECO:0007669"/>
    <property type="project" value="TreeGrafter"/>
</dbReference>
<keyword evidence="4" id="KW-0227">DNA damage</keyword>
<dbReference type="GO" id="GO:0003677">
    <property type="term" value="F:DNA binding"/>
    <property type="evidence" value="ECO:0007669"/>
    <property type="project" value="UniProtKB-KW"/>
</dbReference>
<keyword evidence="2" id="KW-0540">Nuclease</keyword>
<evidence type="ECO:0000256" key="7">
    <source>
        <dbReference type="ARBA" id="ARBA00022839"/>
    </source>
</evidence>
<dbReference type="GO" id="GO:0000725">
    <property type="term" value="P:recombinational repair"/>
    <property type="evidence" value="ECO:0007669"/>
    <property type="project" value="TreeGrafter"/>
</dbReference>
<evidence type="ECO:0000256" key="1">
    <source>
        <dbReference type="ARBA" id="ARBA00009922"/>
    </source>
</evidence>
<dbReference type="InterPro" id="IPR013986">
    <property type="entry name" value="DExx_box_DNA_helicase_dom_sf"/>
</dbReference>
<evidence type="ECO:0000259" key="17">
    <source>
        <dbReference type="PROSITE" id="PS51217"/>
    </source>
</evidence>
<evidence type="ECO:0000256" key="5">
    <source>
        <dbReference type="ARBA" id="ARBA00022801"/>
    </source>
</evidence>
<feature type="domain" description="UvrD-like helicase C-terminal" evidence="17">
    <location>
        <begin position="321"/>
        <end position="636"/>
    </location>
</feature>
<dbReference type="InterPro" id="IPR014017">
    <property type="entry name" value="DNA_helicase_UvrD-like_C"/>
</dbReference>
<keyword evidence="8 15" id="KW-0067">ATP-binding</keyword>
<dbReference type="InterPro" id="IPR038726">
    <property type="entry name" value="PDDEXK_AddAB-type"/>
</dbReference>
<evidence type="ECO:0000256" key="10">
    <source>
        <dbReference type="ARBA" id="ARBA00023204"/>
    </source>
</evidence>
<keyword evidence="5 15" id="KW-0378">Hydrolase</keyword>
<feature type="domain" description="UvrD-like helicase ATP-binding" evidence="16">
    <location>
        <begin position="22"/>
        <end position="321"/>
    </location>
</feature>
<evidence type="ECO:0000256" key="4">
    <source>
        <dbReference type="ARBA" id="ARBA00022763"/>
    </source>
</evidence>
<protein>
    <recommendedName>
        <fullName evidence="13">DNA 3'-5' helicase</fullName>
        <ecNumber evidence="13">5.6.2.4</ecNumber>
    </recommendedName>
</protein>
<name>A0A852VT47_9MICO</name>
<comment type="similarity">
    <text evidence="1">Belongs to the helicase family. UvrD subfamily.</text>
</comment>
<dbReference type="RefSeq" id="WP_343062774.1">
    <property type="nucleotide sequence ID" value="NZ_JACCAE010000001.1"/>
</dbReference>
<dbReference type="PROSITE" id="PS51217">
    <property type="entry name" value="UVRD_HELICASE_CTER"/>
    <property type="match status" value="1"/>
</dbReference>